<evidence type="ECO:0000256" key="2">
    <source>
        <dbReference type="ARBA" id="ARBA00023125"/>
    </source>
</evidence>
<keyword evidence="1" id="KW-0805">Transcription regulation</keyword>
<keyword evidence="3" id="KW-0804">Transcription</keyword>
<dbReference type="CDD" id="cd06170">
    <property type="entry name" value="LuxR_C_like"/>
    <property type="match status" value="1"/>
</dbReference>
<dbReference type="AlphaFoldDB" id="A0A5B8UJN2"/>
<accession>A0A5B8UJN2</accession>
<dbReference type="PRINTS" id="PR00038">
    <property type="entry name" value="HTHLUXR"/>
</dbReference>
<dbReference type="SUPFAM" id="SSF46894">
    <property type="entry name" value="C-terminal effector domain of the bipartite response regulators"/>
    <property type="match status" value="1"/>
</dbReference>
<keyword evidence="2" id="KW-0238">DNA-binding</keyword>
<dbReference type="GO" id="GO:0003677">
    <property type="term" value="F:DNA binding"/>
    <property type="evidence" value="ECO:0007669"/>
    <property type="project" value="UniProtKB-KW"/>
</dbReference>
<reference evidence="5 6" key="1">
    <citation type="journal article" date="2015" name="Int. J. Syst. Evol. Microbiol.">
        <title>Flavisolibacter ginsenosidimutans sp. nov., with ginsenoside-converting activity isolated from soil used for cultivating ginseng.</title>
        <authorList>
            <person name="Zhao Y."/>
            <person name="Liu Q."/>
            <person name="Kang M.S."/>
            <person name="Jin F."/>
            <person name="Yu H."/>
            <person name="Im W.T."/>
        </authorList>
    </citation>
    <scope>NUCLEOTIDE SEQUENCE [LARGE SCALE GENOMIC DNA]</scope>
    <source>
        <strain evidence="5 6">Gsoil 636</strain>
    </source>
</reference>
<dbReference type="PROSITE" id="PS50043">
    <property type="entry name" value="HTH_LUXR_2"/>
    <property type="match status" value="1"/>
</dbReference>
<gene>
    <name evidence="5" type="ORF">FSB75_13590</name>
</gene>
<dbReference type="Pfam" id="PF00196">
    <property type="entry name" value="GerE"/>
    <property type="match status" value="1"/>
</dbReference>
<dbReference type="InterPro" id="IPR000792">
    <property type="entry name" value="Tscrpt_reg_LuxR_C"/>
</dbReference>
<dbReference type="PANTHER" id="PTHR44688:SF16">
    <property type="entry name" value="DNA-BINDING TRANSCRIPTIONAL ACTIVATOR DEVR_DOSR"/>
    <property type="match status" value="1"/>
</dbReference>
<sequence length="73" mass="8224">MSLLITPTGTMTYSPLTSRERDVLELMAKGLRQKQIAAALSIKMDTARKHIKNAYKKLDAHNKVEALRKAGIW</sequence>
<protein>
    <submittedName>
        <fullName evidence="5">Helix-turn-helix transcriptional regulator</fullName>
    </submittedName>
</protein>
<dbReference type="RefSeq" id="WP_146788506.1">
    <property type="nucleotide sequence ID" value="NZ_BAABIO010000003.1"/>
</dbReference>
<evidence type="ECO:0000256" key="3">
    <source>
        <dbReference type="ARBA" id="ARBA00023163"/>
    </source>
</evidence>
<evidence type="ECO:0000313" key="6">
    <source>
        <dbReference type="Proteomes" id="UP000321204"/>
    </source>
</evidence>
<feature type="domain" description="HTH luxR-type" evidence="4">
    <location>
        <begin position="9"/>
        <end position="73"/>
    </location>
</feature>
<organism evidence="5 6">
    <name type="scientific">Flavisolibacter ginsenosidimutans</name>
    <dbReference type="NCBI Taxonomy" id="661481"/>
    <lineage>
        <taxon>Bacteria</taxon>
        <taxon>Pseudomonadati</taxon>
        <taxon>Bacteroidota</taxon>
        <taxon>Chitinophagia</taxon>
        <taxon>Chitinophagales</taxon>
        <taxon>Chitinophagaceae</taxon>
        <taxon>Flavisolibacter</taxon>
    </lineage>
</organism>
<evidence type="ECO:0000313" key="5">
    <source>
        <dbReference type="EMBL" id="QEC56884.1"/>
    </source>
</evidence>
<dbReference type="PANTHER" id="PTHR44688">
    <property type="entry name" value="DNA-BINDING TRANSCRIPTIONAL ACTIVATOR DEVR_DOSR"/>
    <property type="match status" value="1"/>
</dbReference>
<dbReference type="InterPro" id="IPR036388">
    <property type="entry name" value="WH-like_DNA-bd_sf"/>
</dbReference>
<keyword evidence="6" id="KW-1185">Reference proteome</keyword>
<name>A0A5B8UJN2_9BACT</name>
<dbReference type="KEGG" id="fgg:FSB75_13590"/>
<dbReference type="GO" id="GO:0006355">
    <property type="term" value="P:regulation of DNA-templated transcription"/>
    <property type="evidence" value="ECO:0007669"/>
    <property type="project" value="InterPro"/>
</dbReference>
<dbReference type="SMART" id="SM00421">
    <property type="entry name" value="HTH_LUXR"/>
    <property type="match status" value="1"/>
</dbReference>
<dbReference type="InterPro" id="IPR016032">
    <property type="entry name" value="Sig_transdc_resp-reg_C-effctor"/>
</dbReference>
<dbReference type="Gene3D" id="1.10.10.10">
    <property type="entry name" value="Winged helix-like DNA-binding domain superfamily/Winged helix DNA-binding domain"/>
    <property type="match status" value="1"/>
</dbReference>
<dbReference type="OrthoDB" id="965844at2"/>
<dbReference type="EMBL" id="CP042433">
    <property type="protein sequence ID" value="QEC56884.1"/>
    <property type="molecule type" value="Genomic_DNA"/>
</dbReference>
<proteinExistence type="predicted"/>
<evidence type="ECO:0000259" key="4">
    <source>
        <dbReference type="PROSITE" id="PS50043"/>
    </source>
</evidence>
<evidence type="ECO:0000256" key="1">
    <source>
        <dbReference type="ARBA" id="ARBA00023015"/>
    </source>
</evidence>
<dbReference type="Proteomes" id="UP000321204">
    <property type="component" value="Chromosome"/>
</dbReference>